<feature type="region of interest" description="Disordered" evidence="1">
    <location>
        <begin position="61"/>
        <end position="123"/>
    </location>
</feature>
<feature type="compositionally biased region" description="Basic and acidic residues" evidence="1">
    <location>
        <begin position="104"/>
        <end position="123"/>
    </location>
</feature>
<gene>
    <name evidence="2" type="ORF">BDV28DRAFT_128324</name>
</gene>
<accession>A0A5N6ZDM8</accession>
<dbReference type="Proteomes" id="UP000327118">
    <property type="component" value="Unassembled WGS sequence"/>
</dbReference>
<dbReference type="AlphaFoldDB" id="A0A5N6ZDM8"/>
<sequence>MTSSIQQSKNVQPMVPPDGGGAGPPDESHLQMNRTANPHTSVEDYSRVMLQYTHNRMASFADLGLDKGSPVPRSGRSSERSSDSARSMLRRGPAPTSPGVSYHDFAERSGRKSIRDAEKTPSF</sequence>
<name>A0A5N6ZDM8_9EURO</name>
<protein>
    <submittedName>
        <fullName evidence="2">Uncharacterized protein</fullName>
    </submittedName>
</protein>
<keyword evidence="3" id="KW-1185">Reference proteome</keyword>
<feature type="compositionally biased region" description="Polar residues" evidence="1">
    <location>
        <begin position="30"/>
        <end position="40"/>
    </location>
</feature>
<dbReference type="EMBL" id="ML739047">
    <property type="protein sequence ID" value="KAE8355762.1"/>
    <property type="molecule type" value="Genomic_DNA"/>
</dbReference>
<reference evidence="3" key="1">
    <citation type="submission" date="2019-04" db="EMBL/GenBank/DDBJ databases">
        <title>Friends and foes A comparative genomics studyof 23 Aspergillus species from section Flavi.</title>
        <authorList>
            <consortium name="DOE Joint Genome Institute"/>
            <person name="Kjaerbolling I."/>
            <person name="Vesth T."/>
            <person name="Frisvad J.C."/>
            <person name="Nybo J.L."/>
            <person name="Theobald S."/>
            <person name="Kildgaard S."/>
            <person name="Isbrandt T."/>
            <person name="Kuo A."/>
            <person name="Sato A."/>
            <person name="Lyhne E.K."/>
            <person name="Kogle M.E."/>
            <person name="Wiebenga A."/>
            <person name="Kun R.S."/>
            <person name="Lubbers R.J."/>
            <person name="Makela M.R."/>
            <person name="Barry K."/>
            <person name="Chovatia M."/>
            <person name="Clum A."/>
            <person name="Daum C."/>
            <person name="Haridas S."/>
            <person name="He G."/>
            <person name="LaButti K."/>
            <person name="Lipzen A."/>
            <person name="Mondo S."/>
            <person name="Riley R."/>
            <person name="Salamov A."/>
            <person name="Simmons B.A."/>
            <person name="Magnuson J.K."/>
            <person name="Henrissat B."/>
            <person name="Mortensen U.H."/>
            <person name="Larsen T.O."/>
            <person name="Devries R.P."/>
            <person name="Grigoriev I.V."/>
            <person name="Machida M."/>
            <person name="Baker S.E."/>
            <person name="Andersen M.R."/>
        </authorList>
    </citation>
    <scope>NUCLEOTIDE SEQUENCE [LARGE SCALE GENOMIC DNA]</scope>
    <source>
        <strain evidence="3">CBS 553.77</strain>
    </source>
</reference>
<proteinExistence type="predicted"/>
<evidence type="ECO:0000313" key="3">
    <source>
        <dbReference type="Proteomes" id="UP000327118"/>
    </source>
</evidence>
<feature type="region of interest" description="Disordered" evidence="1">
    <location>
        <begin position="1"/>
        <end position="42"/>
    </location>
</feature>
<feature type="compositionally biased region" description="Polar residues" evidence="1">
    <location>
        <begin position="1"/>
        <end position="11"/>
    </location>
</feature>
<evidence type="ECO:0000313" key="2">
    <source>
        <dbReference type="EMBL" id="KAE8355762.1"/>
    </source>
</evidence>
<organism evidence="2 3">
    <name type="scientific">Aspergillus coremiiformis</name>
    <dbReference type="NCBI Taxonomy" id="138285"/>
    <lineage>
        <taxon>Eukaryota</taxon>
        <taxon>Fungi</taxon>
        <taxon>Dikarya</taxon>
        <taxon>Ascomycota</taxon>
        <taxon>Pezizomycotina</taxon>
        <taxon>Eurotiomycetes</taxon>
        <taxon>Eurotiomycetidae</taxon>
        <taxon>Eurotiales</taxon>
        <taxon>Aspergillaceae</taxon>
        <taxon>Aspergillus</taxon>
        <taxon>Aspergillus subgen. Circumdati</taxon>
    </lineage>
</organism>
<dbReference type="OrthoDB" id="4498167at2759"/>
<evidence type="ECO:0000256" key="1">
    <source>
        <dbReference type="SAM" id="MobiDB-lite"/>
    </source>
</evidence>